<feature type="region of interest" description="Disordered" evidence="1">
    <location>
        <begin position="271"/>
        <end position="431"/>
    </location>
</feature>
<dbReference type="GeneID" id="77726912"/>
<sequence>MAFRFSLTSLFSALLILGAAHACYYQYYQEPPADFKCRWEQVGCGLEVKPEQAVFQACCAPLAPGAFAPATCSDIASSAMAKGTTCSSGPVNTQDMPSSFAQPPPRPSLPAAACITTWVTETAAPNCPSAVPPPAPPAPAAVTSSTPVASKINAVPTISTPDVPIPSSSPPPAAPPVVTTSAPAQPPPPQQSDCICPGPRAGSLPPRLGKRTDGGDCHCPEEPPAPSDTCACHGAAALPPPGFNPAYKKRDGGAKSTCPCPAVAAQTSTSTACPCSTDRAGSLPPGGLGKRDGGECSCDRSGAAPPPVIQGFDGGSAPPPRKRALPEPGFVPDSLPLEQQGGGTASKINAVQTLSSPEVPHNAQPTSMPPPAPACTTTMTTTMTPDCPPASLINGVPTSSASAPPPGESGTDEEDCEDETTSSAHPAGALP</sequence>
<feature type="compositionally biased region" description="Pro residues" evidence="1">
    <location>
        <begin position="163"/>
        <end position="175"/>
    </location>
</feature>
<feature type="signal peptide" evidence="2">
    <location>
        <begin position="1"/>
        <end position="22"/>
    </location>
</feature>
<protein>
    <submittedName>
        <fullName evidence="3">Uncharacterized protein</fullName>
    </submittedName>
</protein>
<evidence type="ECO:0000313" key="4">
    <source>
        <dbReference type="Proteomes" id="UP001164286"/>
    </source>
</evidence>
<name>A0AA38H3Q0_9TREE</name>
<keyword evidence="4" id="KW-1185">Reference proteome</keyword>
<evidence type="ECO:0000313" key="3">
    <source>
        <dbReference type="EMBL" id="KAI9633215.1"/>
    </source>
</evidence>
<gene>
    <name evidence="3" type="ORF">MKK02DRAFT_29092</name>
</gene>
<dbReference type="RefSeq" id="XP_052942992.1">
    <property type="nucleotide sequence ID" value="XM_053087707.1"/>
</dbReference>
<feature type="compositionally biased region" description="Polar residues" evidence="1">
    <location>
        <begin position="346"/>
        <end position="356"/>
    </location>
</feature>
<feature type="compositionally biased region" description="Basic and acidic residues" evidence="1">
    <location>
        <begin position="289"/>
        <end position="298"/>
    </location>
</feature>
<comment type="caution">
    <text evidence="3">The sequence shown here is derived from an EMBL/GenBank/DDBJ whole genome shotgun (WGS) entry which is preliminary data.</text>
</comment>
<feature type="region of interest" description="Disordered" evidence="1">
    <location>
        <begin position="159"/>
        <end position="213"/>
    </location>
</feature>
<evidence type="ECO:0000256" key="2">
    <source>
        <dbReference type="SAM" id="SignalP"/>
    </source>
</evidence>
<accession>A0AA38H3Q0</accession>
<feature type="compositionally biased region" description="Low complexity" evidence="1">
    <location>
        <begin position="374"/>
        <end position="385"/>
    </location>
</feature>
<proteinExistence type="predicted"/>
<dbReference type="AlphaFoldDB" id="A0AA38H3Q0"/>
<feature type="compositionally biased region" description="Acidic residues" evidence="1">
    <location>
        <begin position="410"/>
        <end position="420"/>
    </location>
</feature>
<organism evidence="3 4">
    <name type="scientific">Dioszegia hungarica</name>
    <dbReference type="NCBI Taxonomy" id="4972"/>
    <lineage>
        <taxon>Eukaryota</taxon>
        <taxon>Fungi</taxon>
        <taxon>Dikarya</taxon>
        <taxon>Basidiomycota</taxon>
        <taxon>Agaricomycotina</taxon>
        <taxon>Tremellomycetes</taxon>
        <taxon>Tremellales</taxon>
        <taxon>Bulleribasidiaceae</taxon>
        <taxon>Dioszegia</taxon>
    </lineage>
</organism>
<dbReference type="EMBL" id="JAKWFO010000011">
    <property type="protein sequence ID" value="KAI9633215.1"/>
    <property type="molecule type" value="Genomic_DNA"/>
</dbReference>
<keyword evidence="2" id="KW-0732">Signal</keyword>
<reference evidence="3" key="1">
    <citation type="journal article" date="2022" name="G3 (Bethesda)">
        <title>High quality genome of the basidiomycete yeast Dioszegia hungarica PDD-24b-2 isolated from cloud water.</title>
        <authorList>
            <person name="Jarrige D."/>
            <person name="Haridas S."/>
            <person name="Bleykasten-Grosshans C."/>
            <person name="Joly M."/>
            <person name="Nadalig T."/>
            <person name="Sancelme M."/>
            <person name="Vuilleumier S."/>
            <person name="Grigoriev I.V."/>
            <person name="Amato P."/>
            <person name="Bringel F."/>
        </authorList>
    </citation>
    <scope>NUCLEOTIDE SEQUENCE</scope>
    <source>
        <strain evidence="3">PDD-24b-2</strain>
    </source>
</reference>
<dbReference type="Proteomes" id="UP001164286">
    <property type="component" value="Unassembled WGS sequence"/>
</dbReference>
<feature type="chain" id="PRO_5041358312" evidence="2">
    <location>
        <begin position="23"/>
        <end position="431"/>
    </location>
</feature>
<evidence type="ECO:0000256" key="1">
    <source>
        <dbReference type="SAM" id="MobiDB-lite"/>
    </source>
</evidence>